<keyword evidence="3" id="KW-0804">Transcription</keyword>
<keyword evidence="1" id="KW-0805">Transcription regulation</keyword>
<evidence type="ECO:0000313" key="5">
    <source>
        <dbReference type="EMBL" id="USS44480.1"/>
    </source>
</evidence>
<dbReference type="PANTHER" id="PTHR11019:SF159">
    <property type="entry name" value="TRANSCRIPTIONAL REGULATOR-RELATED"/>
    <property type="match status" value="1"/>
</dbReference>
<dbReference type="SUPFAM" id="SSF46689">
    <property type="entry name" value="Homeodomain-like"/>
    <property type="match status" value="1"/>
</dbReference>
<sequence length="260" mass="28772">MSHLNFDANARDSSAGPVVFVVAGRGEDEHATEPHQHARGQLFGSLRGLLTVELDEGVWAVPAIHAVWIPPHYKHGGKTHGPFHGWSAYIAEAACGSLPRQPCALRTSGLLREAVLRASQWPIAALDEQKTHVAEVILDEIRTLPIEPLGLPFPRDPRLHRIARALIANPADDRGLERWAMWASVSSRTLSRRFVAETGFNFTAWRQRAKLMRSLEMLASGMPVTAIALDLGYSTASAYITLFRRTFAETPAAYRLRLQS</sequence>
<gene>
    <name evidence="5" type="ORF">NFI99_13985</name>
</gene>
<evidence type="ECO:0000313" key="6">
    <source>
        <dbReference type="Proteomes" id="UP001056386"/>
    </source>
</evidence>
<evidence type="ECO:0000256" key="2">
    <source>
        <dbReference type="ARBA" id="ARBA00023125"/>
    </source>
</evidence>
<reference evidence="5" key="1">
    <citation type="submission" date="2022-06" db="EMBL/GenBank/DDBJ databases">
        <title>Draft genome sequence of Burkholderia glumae strain GR20004 isolated from rice panicle showing bacterial panicle blight.</title>
        <authorList>
            <person name="Choi S.Y."/>
            <person name="Lee Y.H."/>
        </authorList>
    </citation>
    <scope>NUCLEOTIDE SEQUENCE</scope>
    <source>
        <strain evidence="5">GR20004</strain>
        <plasmid evidence="5">unnamed3</plasmid>
    </source>
</reference>
<dbReference type="InterPro" id="IPR011051">
    <property type="entry name" value="RmlC_Cupin_sf"/>
</dbReference>
<dbReference type="SMART" id="SM00342">
    <property type="entry name" value="HTH_ARAC"/>
    <property type="match status" value="1"/>
</dbReference>
<dbReference type="InterPro" id="IPR018060">
    <property type="entry name" value="HTH_AraC"/>
</dbReference>
<dbReference type="Proteomes" id="UP001056386">
    <property type="component" value="Plasmid unnamed3"/>
</dbReference>
<dbReference type="InterPro" id="IPR009057">
    <property type="entry name" value="Homeodomain-like_sf"/>
</dbReference>
<proteinExistence type="predicted"/>
<evidence type="ECO:0000256" key="3">
    <source>
        <dbReference type="ARBA" id="ARBA00023163"/>
    </source>
</evidence>
<dbReference type="InterPro" id="IPR003313">
    <property type="entry name" value="AraC-bd"/>
</dbReference>
<dbReference type="Pfam" id="PF12833">
    <property type="entry name" value="HTH_18"/>
    <property type="match status" value="1"/>
</dbReference>
<keyword evidence="2" id="KW-0238">DNA-binding</keyword>
<accession>A0ABY5BBT0</accession>
<organism evidence="5 6">
    <name type="scientific">Burkholderia glumae</name>
    <name type="common">Pseudomonas glumae</name>
    <dbReference type="NCBI Taxonomy" id="337"/>
    <lineage>
        <taxon>Bacteria</taxon>
        <taxon>Pseudomonadati</taxon>
        <taxon>Pseudomonadota</taxon>
        <taxon>Betaproteobacteria</taxon>
        <taxon>Burkholderiales</taxon>
        <taxon>Burkholderiaceae</taxon>
        <taxon>Burkholderia</taxon>
    </lineage>
</organism>
<keyword evidence="6" id="KW-1185">Reference proteome</keyword>
<dbReference type="PROSITE" id="PS00041">
    <property type="entry name" value="HTH_ARAC_FAMILY_1"/>
    <property type="match status" value="1"/>
</dbReference>
<dbReference type="PANTHER" id="PTHR11019">
    <property type="entry name" value="HTH-TYPE TRANSCRIPTIONAL REGULATOR NIMR"/>
    <property type="match status" value="1"/>
</dbReference>
<dbReference type="RefSeq" id="WP_012734088.1">
    <property type="nucleotide sequence ID" value="NZ_CP021076.1"/>
</dbReference>
<protein>
    <submittedName>
        <fullName evidence="5">Helix-turn-helix transcriptional regulator</fullName>
    </submittedName>
</protein>
<dbReference type="Gene3D" id="1.10.10.60">
    <property type="entry name" value="Homeodomain-like"/>
    <property type="match status" value="1"/>
</dbReference>
<geneLocation type="plasmid" evidence="5 6">
    <name>unnamed3</name>
</geneLocation>
<evidence type="ECO:0000259" key="4">
    <source>
        <dbReference type="PROSITE" id="PS01124"/>
    </source>
</evidence>
<evidence type="ECO:0000256" key="1">
    <source>
        <dbReference type="ARBA" id="ARBA00023015"/>
    </source>
</evidence>
<dbReference type="CDD" id="cd06124">
    <property type="entry name" value="cupin_NimR-like_N"/>
    <property type="match status" value="1"/>
</dbReference>
<dbReference type="EMBL" id="CP099586">
    <property type="protein sequence ID" value="USS44480.1"/>
    <property type="molecule type" value="Genomic_DNA"/>
</dbReference>
<dbReference type="SUPFAM" id="SSF51182">
    <property type="entry name" value="RmlC-like cupins"/>
    <property type="match status" value="1"/>
</dbReference>
<feature type="domain" description="HTH araC/xylS-type" evidence="4">
    <location>
        <begin position="160"/>
        <end position="257"/>
    </location>
</feature>
<dbReference type="PROSITE" id="PS01124">
    <property type="entry name" value="HTH_ARAC_FAMILY_2"/>
    <property type="match status" value="1"/>
</dbReference>
<dbReference type="InterPro" id="IPR018062">
    <property type="entry name" value="HTH_AraC-typ_CS"/>
</dbReference>
<keyword evidence="5" id="KW-0614">Plasmid</keyword>
<name>A0ABY5BBT0_BURGL</name>
<dbReference type="Pfam" id="PF02311">
    <property type="entry name" value="AraC_binding"/>
    <property type="match status" value="1"/>
</dbReference>